<evidence type="ECO:0000256" key="7">
    <source>
        <dbReference type="ARBA" id="ARBA00022763"/>
    </source>
</evidence>
<evidence type="ECO:0000256" key="8">
    <source>
        <dbReference type="ARBA" id="ARBA00022801"/>
    </source>
</evidence>
<dbReference type="Gene3D" id="3.40.470.10">
    <property type="entry name" value="Uracil-DNA glycosylase-like domain"/>
    <property type="match status" value="1"/>
</dbReference>
<dbReference type="SMART" id="SM00987">
    <property type="entry name" value="UreE_C"/>
    <property type="match status" value="1"/>
</dbReference>
<dbReference type="AlphaFoldDB" id="A0A286GKS0"/>
<proteinExistence type="inferred from homology"/>
<evidence type="ECO:0000313" key="14">
    <source>
        <dbReference type="EMBL" id="SOD96100.1"/>
    </source>
</evidence>
<dbReference type="Proteomes" id="UP000219621">
    <property type="component" value="Unassembled WGS sequence"/>
</dbReference>
<dbReference type="GO" id="GO:0006281">
    <property type="term" value="P:DNA repair"/>
    <property type="evidence" value="ECO:0007669"/>
    <property type="project" value="UniProtKB-KW"/>
</dbReference>
<dbReference type="InterPro" id="IPR005273">
    <property type="entry name" value="Ura-DNA_glyco_family4"/>
</dbReference>
<keyword evidence="6" id="KW-0479">Metal-binding</keyword>
<name>A0A286GKS0_9PROT</name>
<feature type="compositionally biased region" description="Low complexity" evidence="12">
    <location>
        <begin position="69"/>
        <end position="85"/>
    </location>
</feature>
<evidence type="ECO:0000313" key="15">
    <source>
        <dbReference type="Proteomes" id="UP000219621"/>
    </source>
</evidence>
<evidence type="ECO:0000256" key="9">
    <source>
        <dbReference type="ARBA" id="ARBA00023004"/>
    </source>
</evidence>
<gene>
    <name evidence="14" type="ORF">SAMN05421508_105156</name>
</gene>
<keyword evidence="7" id="KW-0227">DNA damage</keyword>
<keyword evidence="11" id="KW-0234">DNA repair</keyword>
<evidence type="ECO:0000259" key="13">
    <source>
        <dbReference type="SMART" id="SM00986"/>
    </source>
</evidence>
<organism evidence="14 15">
    <name type="scientific">Caenispirillum bisanense</name>
    <dbReference type="NCBI Taxonomy" id="414052"/>
    <lineage>
        <taxon>Bacteria</taxon>
        <taxon>Pseudomonadati</taxon>
        <taxon>Pseudomonadota</taxon>
        <taxon>Alphaproteobacteria</taxon>
        <taxon>Rhodospirillales</taxon>
        <taxon>Novispirillaceae</taxon>
        <taxon>Caenispirillum</taxon>
    </lineage>
</organism>
<evidence type="ECO:0000256" key="4">
    <source>
        <dbReference type="ARBA" id="ARBA00019403"/>
    </source>
</evidence>
<comment type="catalytic activity">
    <reaction evidence="1">
        <text>Hydrolyzes single-stranded DNA or mismatched double-stranded DNA and polynucleotides, releasing free uracil.</text>
        <dbReference type="EC" id="3.2.2.27"/>
    </reaction>
</comment>
<keyword evidence="9" id="KW-0408">Iron</keyword>
<dbReference type="GO" id="GO:0051539">
    <property type="term" value="F:4 iron, 4 sulfur cluster binding"/>
    <property type="evidence" value="ECO:0007669"/>
    <property type="project" value="UniProtKB-KW"/>
</dbReference>
<keyword evidence="15" id="KW-1185">Reference proteome</keyword>
<dbReference type="RefSeq" id="WP_097279535.1">
    <property type="nucleotide sequence ID" value="NZ_OCNJ01000005.1"/>
</dbReference>
<evidence type="ECO:0000256" key="5">
    <source>
        <dbReference type="ARBA" id="ARBA00022485"/>
    </source>
</evidence>
<reference evidence="14 15" key="1">
    <citation type="submission" date="2017-09" db="EMBL/GenBank/DDBJ databases">
        <authorList>
            <person name="Ehlers B."/>
            <person name="Leendertz F.H."/>
        </authorList>
    </citation>
    <scope>NUCLEOTIDE SEQUENCE [LARGE SCALE GENOMIC DNA]</scope>
    <source>
        <strain evidence="14 15">USBA 140</strain>
    </source>
</reference>
<evidence type="ECO:0000256" key="1">
    <source>
        <dbReference type="ARBA" id="ARBA00001400"/>
    </source>
</evidence>
<evidence type="ECO:0000256" key="3">
    <source>
        <dbReference type="ARBA" id="ARBA00012030"/>
    </source>
</evidence>
<dbReference type="GO" id="GO:0004844">
    <property type="term" value="F:uracil DNA N-glycosylase activity"/>
    <property type="evidence" value="ECO:0007669"/>
    <property type="project" value="UniProtKB-EC"/>
</dbReference>
<dbReference type="SMART" id="SM00986">
    <property type="entry name" value="UDG"/>
    <property type="match status" value="1"/>
</dbReference>
<dbReference type="Pfam" id="PF03167">
    <property type="entry name" value="UDG"/>
    <property type="match status" value="1"/>
</dbReference>
<dbReference type="EMBL" id="OCNJ01000005">
    <property type="protein sequence ID" value="SOD96100.1"/>
    <property type="molecule type" value="Genomic_DNA"/>
</dbReference>
<protein>
    <recommendedName>
        <fullName evidence="4">Type-4 uracil-DNA glycosylase</fullName>
        <ecNumber evidence="3">3.2.2.27</ecNumber>
    </recommendedName>
</protein>
<evidence type="ECO:0000256" key="10">
    <source>
        <dbReference type="ARBA" id="ARBA00023014"/>
    </source>
</evidence>
<dbReference type="InterPro" id="IPR051536">
    <property type="entry name" value="UDG_Type-4/5"/>
</dbReference>
<accession>A0A286GKS0</accession>
<dbReference type="PANTHER" id="PTHR33693:SF1">
    <property type="entry name" value="TYPE-4 URACIL-DNA GLYCOSYLASE"/>
    <property type="match status" value="1"/>
</dbReference>
<evidence type="ECO:0000256" key="2">
    <source>
        <dbReference type="ARBA" id="ARBA00006521"/>
    </source>
</evidence>
<evidence type="ECO:0000256" key="12">
    <source>
        <dbReference type="SAM" id="MobiDB-lite"/>
    </source>
</evidence>
<comment type="similarity">
    <text evidence="2">Belongs to the uracil-DNA glycosylase (UDG) superfamily. Type 4 (UDGa) family.</text>
</comment>
<dbReference type="OrthoDB" id="5290748at2"/>
<dbReference type="GO" id="GO:0046872">
    <property type="term" value="F:metal ion binding"/>
    <property type="evidence" value="ECO:0007669"/>
    <property type="project" value="UniProtKB-KW"/>
</dbReference>
<evidence type="ECO:0000256" key="11">
    <source>
        <dbReference type="ARBA" id="ARBA00023204"/>
    </source>
</evidence>
<sequence length="309" mass="32806">MTADAPPAADPLALDLTPEALLRWYVDAGVDECIAETPVDRYALSARLLAEAEARRARGPAPAPGRPGAPGRPQTGPAPAARRAPGAPPPAAAPARPLAAHGQEMRSAAALASECRTLEALHAAMQGFDACPLKVTATNTVFADGNPQADLMVIGEAPGAEEDRQGLPFVGASGQLLDRMLASIGLSRQTFYITNVIPWRPPGNRKPTPQEVGLCLPFIQRHIELVDPKVILMVGGLSASTLAARNEGITKLRGKWIDYASPGLSHPIPAIATFHPAYLLRSPQMKKLAWRDLLTLRQRMRELGCSSVA</sequence>
<dbReference type="InterPro" id="IPR036895">
    <property type="entry name" value="Uracil-DNA_glycosylase-like_sf"/>
</dbReference>
<dbReference type="SUPFAM" id="SSF52141">
    <property type="entry name" value="Uracil-DNA glycosylase-like"/>
    <property type="match status" value="1"/>
</dbReference>
<dbReference type="EC" id="3.2.2.27" evidence="3"/>
<keyword evidence="10" id="KW-0411">Iron-sulfur</keyword>
<keyword evidence="5" id="KW-0004">4Fe-4S</keyword>
<evidence type="ECO:0000256" key="6">
    <source>
        <dbReference type="ARBA" id="ARBA00022723"/>
    </source>
</evidence>
<feature type="region of interest" description="Disordered" evidence="12">
    <location>
        <begin position="55"/>
        <end position="104"/>
    </location>
</feature>
<dbReference type="PANTHER" id="PTHR33693">
    <property type="entry name" value="TYPE-5 URACIL-DNA GLYCOSYLASE"/>
    <property type="match status" value="1"/>
</dbReference>
<dbReference type="CDD" id="cd10030">
    <property type="entry name" value="UDG-F4_TTUDGA_SPO1dp_like"/>
    <property type="match status" value="1"/>
</dbReference>
<dbReference type="NCBIfam" id="TIGR00758">
    <property type="entry name" value="UDG_fam4"/>
    <property type="match status" value="1"/>
</dbReference>
<dbReference type="InterPro" id="IPR005122">
    <property type="entry name" value="Uracil-DNA_glycosylase-like"/>
</dbReference>
<feature type="domain" description="Uracil-DNA glycosylase-like" evidence="13">
    <location>
        <begin position="142"/>
        <end position="294"/>
    </location>
</feature>
<keyword evidence="8" id="KW-0378">Hydrolase</keyword>